<dbReference type="InParanoid" id="D8LRQ2"/>
<keyword evidence="12" id="KW-0443">Lipid metabolism</keyword>
<dbReference type="PROSITE" id="PS00606">
    <property type="entry name" value="KS3_1"/>
    <property type="match status" value="1"/>
</dbReference>
<keyword evidence="13" id="KW-0472">Membrane</keyword>
<dbReference type="Pfam" id="PF02801">
    <property type="entry name" value="Ketoacyl-synt_C"/>
    <property type="match status" value="1"/>
</dbReference>
<evidence type="ECO:0000256" key="9">
    <source>
        <dbReference type="ARBA" id="ARBA00022692"/>
    </source>
</evidence>
<organism evidence="22 23">
    <name type="scientific">Ectocarpus siliculosus</name>
    <name type="common">Brown alga</name>
    <name type="synonym">Conferva siliculosa</name>
    <dbReference type="NCBI Taxonomy" id="2880"/>
    <lineage>
        <taxon>Eukaryota</taxon>
        <taxon>Sar</taxon>
        <taxon>Stramenopiles</taxon>
        <taxon>Ochrophyta</taxon>
        <taxon>PX clade</taxon>
        <taxon>Phaeophyceae</taxon>
        <taxon>Ectocarpales</taxon>
        <taxon>Ectocarpaceae</taxon>
        <taxon>Ectocarpus</taxon>
    </lineage>
</organism>
<keyword evidence="10" id="KW-0276">Fatty acid metabolism</keyword>
<dbReference type="PANTHER" id="PTHR11712">
    <property type="entry name" value="POLYKETIDE SYNTHASE-RELATED"/>
    <property type="match status" value="1"/>
</dbReference>
<evidence type="ECO:0000256" key="1">
    <source>
        <dbReference type="ARBA" id="ARBA00004533"/>
    </source>
</evidence>
<evidence type="ECO:0000256" key="15">
    <source>
        <dbReference type="ARBA" id="ARBA00023315"/>
    </source>
</evidence>
<dbReference type="OrthoDB" id="5334845at2759"/>
<keyword evidence="15 22" id="KW-0012">Acyltransferase</keyword>
<dbReference type="PANTHER" id="PTHR11712:SF352">
    <property type="entry name" value="3-OXOACYL-[ACYL-CARRIER-PROTEIN] SYNTHASE"/>
    <property type="match status" value="1"/>
</dbReference>
<dbReference type="GO" id="GO:0006633">
    <property type="term" value="P:fatty acid biosynthetic process"/>
    <property type="evidence" value="ECO:0007669"/>
    <property type="project" value="UniProtKB-KW"/>
</dbReference>
<sequence length="489" mass="50926">MAATPKACLAVWAALAIQAEAFVPPVNPLSAARPAGVDTRAVYSSSAVSSGSSRRESALYMSEGAKKKIVITGVGSLSSVGIGADSHYQALLDGKNGIETLPEWAEEYPCKIGCLVKDFKPSDWMDGKDAKRQGRYTQFAMAATKLALEDSKLDTEAVDKDRFGVLIGSGIGGVEFFENNCNKFTAAGAGAKGLKKVSPFLIPALISNTASGVVAIEHKCRGPNFGVVSACATGTHAIGTAMDFMLRGEADVMIAGGSEAAMTPLCFAGFCSMRAMVTSFNDDPEKASRPFDKDRAGFVMGEGAGVLILETEEHALARGATIYCEVAGYGATCDAHHITAPAPDGNGLARAIGASMKMGGIEAEDMVGGYINAHGTSTPYNDKFETMAIKRVLGEDVAKQVYISSTKSMMGHTLGAAGGLEAIVCAQVLRHGEIPPTKNLENPALEDGCDLNYCPGEKVVPAVKPKVAISDNLGFGGHNAALAFKAYEA</sequence>
<dbReference type="EMBL" id="FN648916">
    <property type="protein sequence ID" value="CBN77813.1"/>
    <property type="molecule type" value="Genomic_DNA"/>
</dbReference>
<evidence type="ECO:0000256" key="20">
    <source>
        <dbReference type="SAM" id="SignalP"/>
    </source>
</evidence>
<dbReference type="SMART" id="SM00825">
    <property type="entry name" value="PKS_KS"/>
    <property type="match status" value="1"/>
</dbReference>
<dbReference type="InterPro" id="IPR016039">
    <property type="entry name" value="Thiolase-like"/>
</dbReference>
<keyword evidence="5" id="KW-1003">Cell membrane</keyword>
<evidence type="ECO:0000256" key="7">
    <source>
        <dbReference type="ARBA" id="ARBA00022519"/>
    </source>
</evidence>
<feature type="domain" description="Ketosynthase family 3 (KS3)" evidence="21">
    <location>
        <begin position="66"/>
        <end position="486"/>
    </location>
</feature>
<evidence type="ECO:0000313" key="23">
    <source>
        <dbReference type="Proteomes" id="UP000002630"/>
    </source>
</evidence>
<evidence type="ECO:0000256" key="8">
    <source>
        <dbReference type="ARBA" id="ARBA00022679"/>
    </source>
</evidence>
<dbReference type="Pfam" id="PF00109">
    <property type="entry name" value="ketoacyl-synt"/>
    <property type="match status" value="1"/>
</dbReference>
<comment type="function">
    <text evidence="16">Proposed to synthesize NOD factor fatty acyl chain. Involved in the synthesis of a highly unsaturated fatty acid moiety, which forms part of a lipo-oligosaccharide that is responsible for host specificity.</text>
</comment>
<evidence type="ECO:0000256" key="17">
    <source>
        <dbReference type="ARBA" id="ARBA00039445"/>
    </source>
</evidence>
<dbReference type="FunCoup" id="D8LRQ2">
    <property type="interactions" value="171"/>
</dbReference>
<dbReference type="InterPro" id="IPR020841">
    <property type="entry name" value="PKS_Beta-ketoAc_synthase_dom"/>
</dbReference>
<keyword evidence="7" id="KW-0997">Cell inner membrane</keyword>
<evidence type="ECO:0000256" key="11">
    <source>
        <dbReference type="ARBA" id="ARBA00022989"/>
    </source>
</evidence>
<keyword evidence="8 19" id="KW-0808">Transferase</keyword>
<dbReference type="eggNOG" id="KOG1394">
    <property type="taxonomic scope" value="Eukaryota"/>
</dbReference>
<dbReference type="InterPro" id="IPR017568">
    <property type="entry name" value="3-oxoacyl-ACP_synth-2"/>
</dbReference>
<keyword evidence="4" id="KW-0536">Nodulation</keyword>
<accession>D8LRQ2</accession>
<evidence type="ECO:0000313" key="22">
    <source>
        <dbReference type="EMBL" id="CBN77813.1"/>
    </source>
</evidence>
<evidence type="ECO:0000256" key="10">
    <source>
        <dbReference type="ARBA" id="ARBA00022832"/>
    </source>
</evidence>
<dbReference type="NCBIfam" id="NF005589">
    <property type="entry name" value="PRK07314.1"/>
    <property type="match status" value="1"/>
</dbReference>
<protein>
    <recommendedName>
        <fullName evidence="17">Nodulation protein E</fullName>
        <ecNumber evidence="3">2.3.1.41</ecNumber>
    </recommendedName>
    <alternativeName>
        <fullName evidence="18">Host-specificity of nodulation protein B</fullName>
    </alternativeName>
</protein>
<dbReference type="Proteomes" id="UP000002630">
    <property type="component" value="Linkage Group LG26"/>
</dbReference>
<evidence type="ECO:0000256" key="19">
    <source>
        <dbReference type="RuleBase" id="RU003694"/>
    </source>
</evidence>
<dbReference type="STRING" id="2880.D8LRQ2"/>
<evidence type="ECO:0000259" key="21">
    <source>
        <dbReference type="PROSITE" id="PS52004"/>
    </source>
</evidence>
<keyword evidence="14" id="KW-0275">Fatty acid biosynthesis</keyword>
<evidence type="ECO:0000256" key="13">
    <source>
        <dbReference type="ARBA" id="ARBA00023136"/>
    </source>
</evidence>
<evidence type="ECO:0000256" key="4">
    <source>
        <dbReference type="ARBA" id="ARBA00022458"/>
    </source>
</evidence>
<evidence type="ECO:0000256" key="12">
    <source>
        <dbReference type="ARBA" id="ARBA00023098"/>
    </source>
</evidence>
<comment type="subcellular location">
    <subcellularLocation>
        <location evidence="1">Cell inner membrane</location>
    </subcellularLocation>
</comment>
<proteinExistence type="inferred from homology"/>
<evidence type="ECO:0000256" key="18">
    <source>
        <dbReference type="ARBA" id="ARBA00041756"/>
    </source>
</evidence>
<evidence type="ECO:0000256" key="6">
    <source>
        <dbReference type="ARBA" id="ARBA00022516"/>
    </source>
</evidence>
<dbReference type="InterPro" id="IPR000794">
    <property type="entry name" value="Beta-ketoacyl_synthase"/>
</dbReference>
<dbReference type="EMBL" id="FN649751">
    <property type="protein sequence ID" value="CBN77813.1"/>
    <property type="molecule type" value="Genomic_DNA"/>
</dbReference>
<dbReference type="InterPro" id="IPR014030">
    <property type="entry name" value="Ketoacyl_synth_N"/>
</dbReference>
<dbReference type="GO" id="GO:0005886">
    <property type="term" value="C:plasma membrane"/>
    <property type="evidence" value="ECO:0007669"/>
    <property type="project" value="UniProtKB-SubCell"/>
</dbReference>
<dbReference type="CDD" id="cd00834">
    <property type="entry name" value="KAS_I_II"/>
    <property type="match status" value="1"/>
</dbReference>
<name>D8LRQ2_ECTSI</name>
<gene>
    <name evidence="22" type="primary">KAS</name>
    <name evidence="22" type="ORF">Esi_0069_0106</name>
</gene>
<evidence type="ECO:0000256" key="5">
    <source>
        <dbReference type="ARBA" id="ARBA00022475"/>
    </source>
</evidence>
<dbReference type="NCBIfam" id="TIGR03150">
    <property type="entry name" value="fabF"/>
    <property type="match status" value="1"/>
</dbReference>
<dbReference type="AlphaFoldDB" id="D8LRQ2"/>
<keyword evidence="6" id="KW-0444">Lipid biosynthesis</keyword>
<keyword evidence="9" id="KW-0812">Transmembrane</keyword>
<evidence type="ECO:0000256" key="14">
    <source>
        <dbReference type="ARBA" id="ARBA00023160"/>
    </source>
</evidence>
<evidence type="ECO:0000256" key="3">
    <source>
        <dbReference type="ARBA" id="ARBA00013191"/>
    </source>
</evidence>
<dbReference type="FunFam" id="3.40.47.10:FF:000018">
    <property type="entry name" value="3-oxoacyl-[acyl-carrier-protein] synthase 2"/>
    <property type="match status" value="1"/>
</dbReference>
<comment type="similarity">
    <text evidence="2 19">Belongs to the thiolase-like superfamily. Beta-ketoacyl-ACP synthases family.</text>
</comment>
<keyword evidence="20" id="KW-0732">Signal</keyword>
<dbReference type="SUPFAM" id="SSF53901">
    <property type="entry name" value="Thiolase-like"/>
    <property type="match status" value="2"/>
</dbReference>
<keyword evidence="11" id="KW-1133">Transmembrane helix</keyword>
<feature type="chain" id="PRO_5003117509" description="Nodulation protein E" evidence="20">
    <location>
        <begin position="22"/>
        <end position="489"/>
    </location>
</feature>
<keyword evidence="23" id="KW-1185">Reference proteome</keyword>
<evidence type="ECO:0000256" key="16">
    <source>
        <dbReference type="ARBA" id="ARBA00037576"/>
    </source>
</evidence>
<reference evidence="22 23" key="1">
    <citation type="journal article" date="2010" name="Nature">
        <title>The Ectocarpus genome and the independent evolution of multicellularity in brown algae.</title>
        <authorList>
            <person name="Cock J.M."/>
            <person name="Sterck L."/>
            <person name="Rouze P."/>
            <person name="Scornet D."/>
            <person name="Allen A.E."/>
            <person name="Amoutzias G."/>
            <person name="Anthouard V."/>
            <person name="Artiguenave F."/>
            <person name="Aury J.M."/>
            <person name="Badger J.H."/>
            <person name="Beszteri B."/>
            <person name="Billiau K."/>
            <person name="Bonnet E."/>
            <person name="Bothwell J.H."/>
            <person name="Bowler C."/>
            <person name="Boyen C."/>
            <person name="Brownlee C."/>
            <person name="Carrano C.J."/>
            <person name="Charrier B."/>
            <person name="Cho G.Y."/>
            <person name="Coelho S.M."/>
            <person name="Collen J."/>
            <person name="Corre E."/>
            <person name="Da Silva C."/>
            <person name="Delage L."/>
            <person name="Delaroque N."/>
            <person name="Dittami S.M."/>
            <person name="Doulbeau S."/>
            <person name="Elias M."/>
            <person name="Farnham G."/>
            <person name="Gachon C.M."/>
            <person name="Gschloessl B."/>
            <person name="Heesch S."/>
            <person name="Jabbari K."/>
            <person name="Jubin C."/>
            <person name="Kawai H."/>
            <person name="Kimura K."/>
            <person name="Kloareg B."/>
            <person name="Kupper F.C."/>
            <person name="Lang D."/>
            <person name="Le Bail A."/>
            <person name="Leblanc C."/>
            <person name="Lerouge P."/>
            <person name="Lohr M."/>
            <person name="Lopez P.J."/>
            <person name="Martens C."/>
            <person name="Maumus F."/>
            <person name="Michel G."/>
            <person name="Miranda-Saavedra D."/>
            <person name="Morales J."/>
            <person name="Moreau H."/>
            <person name="Motomura T."/>
            <person name="Nagasato C."/>
            <person name="Napoli C.A."/>
            <person name="Nelson D.R."/>
            <person name="Nyvall-Collen P."/>
            <person name="Peters A.F."/>
            <person name="Pommier C."/>
            <person name="Potin P."/>
            <person name="Poulain J."/>
            <person name="Quesneville H."/>
            <person name="Read B."/>
            <person name="Rensing S.A."/>
            <person name="Ritter A."/>
            <person name="Rousvoal S."/>
            <person name="Samanta M."/>
            <person name="Samson G."/>
            <person name="Schroeder D.C."/>
            <person name="Segurens B."/>
            <person name="Strittmatter M."/>
            <person name="Tonon T."/>
            <person name="Tregear J.W."/>
            <person name="Valentin K."/>
            <person name="von Dassow P."/>
            <person name="Yamagishi T."/>
            <person name="Van de Peer Y."/>
            <person name="Wincker P."/>
        </authorList>
    </citation>
    <scope>NUCLEOTIDE SEQUENCE [LARGE SCALE GENOMIC DNA]</scope>
    <source>
        <strain evidence="23">Ec32 / CCAP1310/4</strain>
    </source>
</reference>
<dbReference type="PROSITE" id="PS52004">
    <property type="entry name" value="KS3_2"/>
    <property type="match status" value="1"/>
</dbReference>
<dbReference type="GO" id="GO:0004315">
    <property type="term" value="F:3-oxoacyl-[acyl-carrier-protein] synthase activity"/>
    <property type="evidence" value="ECO:0007669"/>
    <property type="project" value="UniProtKB-EC"/>
</dbReference>
<dbReference type="Gene3D" id="3.40.47.10">
    <property type="match status" value="1"/>
</dbReference>
<dbReference type="InterPro" id="IPR018201">
    <property type="entry name" value="Ketoacyl_synth_AS"/>
</dbReference>
<dbReference type="InterPro" id="IPR014031">
    <property type="entry name" value="Ketoacyl_synth_C"/>
</dbReference>
<evidence type="ECO:0000256" key="2">
    <source>
        <dbReference type="ARBA" id="ARBA00008467"/>
    </source>
</evidence>
<feature type="signal peptide" evidence="20">
    <location>
        <begin position="1"/>
        <end position="21"/>
    </location>
</feature>
<dbReference type="EC" id="2.3.1.41" evidence="3"/>